<dbReference type="Proteomes" id="UP000183760">
    <property type="component" value="Unassembled WGS sequence"/>
</dbReference>
<dbReference type="EMBL" id="FOIB01000001">
    <property type="protein sequence ID" value="SET02947.1"/>
    <property type="molecule type" value="Genomic_DNA"/>
</dbReference>
<evidence type="ECO:0000256" key="1">
    <source>
        <dbReference type="SAM" id="MobiDB-lite"/>
    </source>
</evidence>
<evidence type="ECO:0000313" key="2">
    <source>
        <dbReference type="EMBL" id="GEN05571.1"/>
    </source>
</evidence>
<gene>
    <name evidence="2" type="ORF">MFU01_06080</name>
    <name evidence="3" type="ORF">SAMN05443572_101884</name>
</gene>
<evidence type="ECO:0000313" key="5">
    <source>
        <dbReference type="Proteomes" id="UP000321514"/>
    </source>
</evidence>
<evidence type="ECO:0000313" key="4">
    <source>
        <dbReference type="Proteomes" id="UP000183760"/>
    </source>
</evidence>
<sequence length="392" mass="42299">MATDAPTAPPHTPLLYLEMGGSNFFSEQCQALLIQAHLNPDWFGSYSTVGKTCSDAKAKCSRWDGATQAERDRGFTENPGPPATQTPLERPTTGDRYLNQCQSGHLVRDSNFREAGRSTDGLSRSARGDPCRNLVDGYREDHAPSVPMQGAASNPQHEHGLHTRNENADSARQRERNLAEGHPEEQYPQGARQRDEDGRTQSYLDDHQEKWRTAEREARDQPPGAGSSSGAGAGGSATSAAGPGDAEGAGLGKVTAPNCAPGDVVDGSSAAECINSWRRKAEAQMKQDVMASIKKNKLASRPPAQFPGKREPPPPFPLQYQQHLNNEALDARRAHVIARRQLGADHPTTVAALRDRRAKAGEANAFRSAGCLAQQGMRMRLTPPGSTTGRAR</sequence>
<comment type="caution">
    <text evidence="2">The sequence shown here is derived from an EMBL/GenBank/DDBJ whole genome shotgun (WGS) entry which is preliminary data.</text>
</comment>
<feature type="region of interest" description="Disordered" evidence="1">
    <location>
        <begin position="294"/>
        <end position="315"/>
    </location>
</feature>
<dbReference type="RefSeq" id="WP_074949214.1">
    <property type="nucleotide sequence ID" value="NZ_BJXR01000010.1"/>
</dbReference>
<keyword evidence="4" id="KW-1185">Reference proteome</keyword>
<dbReference type="AlphaFoldDB" id="A0A511SUH0"/>
<feature type="compositionally biased region" description="Basic and acidic residues" evidence="1">
    <location>
        <begin position="156"/>
        <end position="185"/>
    </location>
</feature>
<dbReference type="Proteomes" id="UP000321514">
    <property type="component" value="Unassembled WGS sequence"/>
</dbReference>
<feature type="compositionally biased region" description="Basic and acidic residues" evidence="1">
    <location>
        <begin position="192"/>
        <end position="220"/>
    </location>
</feature>
<reference evidence="3 4" key="1">
    <citation type="submission" date="2016-10" db="EMBL/GenBank/DDBJ databases">
        <authorList>
            <person name="Varghese N."/>
            <person name="Submissions S."/>
        </authorList>
    </citation>
    <scope>NUCLEOTIDE SEQUENCE [LARGE SCALE GENOMIC DNA]</scope>
    <source>
        <strain evidence="3 4">DSM 16525</strain>
    </source>
</reference>
<proteinExistence type="predicted"/>
<name>A0A511SUH0_MYXFU</name>
<reference evidence="2 5" key="2">
    <citation type="submission" date="2019-07" db="EMBL/GenBank/DDBJ databases">
        <title>Whole genome shotgun sequence of Myxococcus fulvus NBRC 100333.</title>
        <authorList>
            <person name="Hosoyama A."/>
            <person name="Uohara A."/>
            <person name="Ohji S."/>
            <person name="Ichikawa N."/>
        </authorList>
    </citation>
    <scope>NUCLEOTIDE SEQUENCE [LARGE SCALE GENOMIC DNA]</scope>
    <source>
        <strain evidence="2 5">NBRC 100333</strain>
    </source>
</reference>
<dbReference type="EMBL" id="BJXR01000010">
    <property type="protein sequence ID" value="GEN05571.1"/>
    <property type="molecule type" value="Genomic_DNA"/>
</dbReference>
<feature type="compositionally biased region" description="Basic and acidic residues" evidence="1">
    <location>
        <begin position="106"/>
        <end position="117"/>
    </location>
</feature>
<evidence type="ECO:0000313" key="3">
    <source>
        <dbReference type="EMBL" id="SET02947.1"/>
    </source>
</evidence>
<accession>A0A511SUH0</accession>
<organism evidence="2 5">
    <name type="scientific">Myxococcus fulvus</name>
    <dbReference type="NCBI Taxonomy" id="33"/>
    <lineage>
        <taxon>Bacteria</taxon>
        <taxon>Pseudomonadati</taxon>
        <taxon>Myxococcota</taxon>
        <taxon>Myxococcia</taxon>
        <taxon>Myxococcales</taxon>
        <taxon>Cystobacterineae</taxon>
        <taxon>Myxococcaceae</taxon>
        <taxon>Myxococcus</taxon>
    </lineage>
</organism>
<feature type="region of interest" description="Disordered" evidence="1">
    <location>
        <begin position="64"/>
        <end position="249"/>
    </location>
</feature>
<protein>
    <submittedName>
        <fullName evidence="2">Uncharacterized protein</fullName>
    </submittedName>
</protein>